<feature type="transmembrane region" description="Helical" evidence="1">
    <location>
        <begin position="43"/>
        <end position="62"/>
    </location>
</feature>
<dbReference type="EMBL" id="JBHMBW010000075">
    <property type="protein sequence ID" value="MFB9629936.1"/>
    <property type="molecule type" value="Genomic_DNA"/>
</dbReference>
<dbReference type="Proteomes" id="UP001589532">
    <property type="component" value="Unassembled WGS sequence"/>
</dbReference>
<keyword evidence="1" id="KW-0812">Transmembrane</keyword>
<evidence type="ECO:0000313" key="3">
    <source>
        <dbReference type="Proteomes" id="UP001589532"/>
    </source>
</evidence>
<evidence type="ECO:0000256" key="1">
    <source>
        <dbReference type="SAM" id="Phobius"/>
    </source>
</evidence>
<keyword evidence="3" id="KW-1185">Reference proteome</keyword>
<accession>A0ABV5SHM5</accession>
<keyword evidence="1" id="KW-1133">Transmembrane helix</keyword>
<dbReference type="SUPFAM" id="SSF63825">
    <property type="entry name" value="YWTD domain"/>
    <property type="match status" value="1"/>
</dbReference>
<gene>
    <name evidence="2" type="ORF">ACFFSA_43280</name>
</gene>
<evidence type="ECO:0000313" key="2">
    <source>
        <dbReference type="EMBL" id="MFB9629936.1"/>
    </source>
</evidence>
<comment type="caution">
    <text evidence="2">The sequence shown here is derived from an EMBL/GenBank/DDBJ whole genome shotgun (WGS) entry which is preliminary data.</text>
</comment>
<dbReference type="RefSeq" id="WP_344984665.1">
    <property type="nucleotide sequence ID" value="NZ_BAAAXV010000001.1"/>
</dbReference>
<protein>
    <recommendedName>
        <fullName evidence="4">WD40 repeat domain-containing protein</fullName>
    </recommendedName>
</protein>
<name>A0ABV5SHM5_9ACTN</name>
<keyword evidence="1" id="KW-0472">Membrane</keyword>
<sequence length="402" mass="42804">MTDVEQTLRRTLGQAAEQAPRLPALLPQRLERIHRRRRQRARMALAAAAVVLVAGGSVAVVGGGGGGGDTIMAATASGPRSEKPAEPVEKVWPEAVRKIPAKSPDGGSWRPWTFIDGHTLLMTSSAGSDRTTAVYAYDLDGDAPRKIATVPTPKGTVGSANGFTAGNGYVAWWTETKDRVAHLWAVPLDGGTAKIVGDQRLDVADDGSGIDGLALVDGKIVFSLYTGGVFTVPVEGGEVQPVDRGTGMHLLSWPWAGTPGLGGEPNGTRFGRIVNMETGETRTAVVNPGEQLQICGVTICAGRTAEHEPFFRKRDGSDQKIVPHDMIPMRPPTQDHRFYVSSYGDGKPEGVGLYDMDNGRSGDLGIPGEGYSIKMPSPDATGRLFSYTLGNDFYLIDLAKIR</sequence>
<organism evidence="2 3">
    <name type="scientific">Nonomuraea helvata</name>
    <dbReference type="NCBI Taxonomy" id="37484"/>
    <lineage>
        <taxon>Bacteria</taxon>
        <taxon>Bacillati</taxon>
        <taxon>Actinomycetota</taxon>
        <taxon>Actinomycetes</taxon>
        <taxon>Streptosporangiales</taxon>
        <taxon>Streptosporangiaceae</taxon>
        <taxon>Nonomuraea</taxon>
    </lineage>
</organism>
<proteinExistence type="predicted"/>
<reference evidence="2 3" key="1">
    <citation type="submission" date="2024-09" db="EMBL/GenBank/DDBJ databases">
        <authorList>
            <person name="Sun Q."/>
            <person name="Mori K."/>
        </authorList>
    </citation>
    <scope>NUCLEOTIDE SEQUENCE [LARGE SCALE GENOMIC DNA]</scope>
    <source>
        <strain evidence="2 3">JCM 3143</strain>
    </source>
</reference>
<evidence type="ECO:0008006" key="4">
    <source>
        <dbReference type="Google" id="ProtNLM"/>
    </source>
</evidence>